<keyword evidence="3" id="KW-1185">Reference proteome</keyword>
<proteinExistence type="predicted"/>
<evidence type="ECO:0000313" key="2">
    <source>
        <dbReference type="EMBL" id="KAK4450615.1"/>
    </source>
</evidence>
<feature type="chain" id="PRO_5043933870" description="Secreted protein" evidence="1">
    <location>
        <begin position="21"/>
        <end position="214"/>
    </location>
</feature>
<evidence type="ECO:0000256" key="1">
    <source>
        <dbReference type="SAM" id="SignalP"/>
    </source>
</evidence>
<dbReference type="Proteomes" id="UP001321760">
    <property type="component" value="Unassembled WGS sequence"/>
</dbReference>
<protein>
    <recommendedName>
        <fullName evidence="4">Secreted protein</fullName>
    </recommendedName>
</protein>
<keyword evidence="1" id="KW-0732">Signal</keyword>
<feature type="signal peptide" evidence="1">
    <location>
        <begin position="1"/>
        <end position="20"/>
    </location>
</feature>
<dbReference type="EMBL" id="MU865932">
    <property type="protein sequence ID" value="KAK4450615.1"/>
    <property type="molecule type" value="Genomic_DNA"/>
</dbReference>
<gene>
    <name evidence="2" type="ORF">QBC34DRAFT_461269</name>
</gene>
<organism evidence="2 3">
    <name type="scientific">Podospora aff. communis PSN243</name>
    <dbReference type="NCBI Taxonomy" id="3040156"/>
    <lineage>
        <taxon>Eukaryota</taxon>
        <taxon>Fungi</taxon>
        <taxon>Dikarya</taxon>
        <taxon>Ascomycota</taxon>
        <taxon>Pezizomycotina</taxon>
        <taxon>Sordariomycetes</taxon>
        <taxon>Sordariomycetidae</taxon>
        <taxon>Sordariales</taxon>
        <taxon>Podosporaceae</taxon>
        <taxon>Podospora</taxon>
    </lineage>
</organism>
<evidence type="ECO:0008006" key="4">
    <source>
        <dbReference type="Google" id="ProtNLM"/>
    </source>
</evidence>
<evidence type="ECO:0000313" key="3">
    <source>
        <dbReference type="Proteomes" id="UP001321760"/>
    </source>
</evidence>
<reference evidence="2" key="2">
    <citation type="submission" date="2023-05" db="EMBL/GenBank/DDBJ databases">
        <authorList>
            <consortium name="Lawrence Berkeley National Laboratory"/>
            <person name="Steindorff A."/>
            <person name="Hensen N."/>
            <person name="Bonometti L."/>
            <person name="Westerberg I."/>
            <person name="Brannstrom I.O."/>
            <person name="Guillou S."/>
            <person name="Cros-Aarteil S."/>
            <person name="Calhoun S."/>
            <person name="Haridas S."/>
            <person name="Kuo A."/>
            <person name="Mondo S."/>
            <person name="Pangilinan J."/>
            <person name="Riley R."/>
            <person name="Labutti K."/>
            <person name="Andreopoulos B."/>
            <person name="Lipzen A."/>
            <person name="Chen C."/>
            <person name="Yanf M."/>
            <person name="Daum C."/>
            <person name="Ng V."/>
            <person name="Clum A."/>
            <person name="Ohm R."/>
            <person name="Martin F."/>
            <person name="Silar P."/>
            <person name="Natvig D."/>
            <person name="Lalanne C."/>
            <person name="Gautier V."/>
            <person name="Ament-Velasquez S.L."/>
            <person name="Kruys A."/>
            <person name="Hutchinson M.I."/>
            <person name="Powell A.J."/>
            <person name="Barry K."/>
            <person name="Miller A.N."/>
            <person name="Grigoriev I.V."/>
            <person name="Debuchy R."/>
            <person name="Gladieux P."/>
            <person name="Thoren M.H."/>
            <person name="Johannesson H."/>
        </authorList>
    </citation>
    <scope>NUCLEOTIDE SEQUENCE</scope>
    <source>
        <strain evidence="2">PSN243</strain>
    </source>
</reference>
<name>A0AAV9GS64_9PEZI</name>
<reference evidence="2" key="1">
    <citation type="journal article" date="2023" name="Mol. Phylogenet. Evol.">
        <title>Genome-scale phylogeny and comparative genomics of the fungal order Sordariales.</title>
        <authorList>
            <person name="Hensen N."/>
            <person name="Bonometti L."/>
            <person name="Westerberg I."/>
            <person name="Brannstrom I.O."/>
            <person name="Guillou S."/>
            <person name="Cros-Aarteil S."/>
            <person name="Calhoun S."/>
            <person name="Haridas S."/>
            <person name="Kuo A."/>
            <person name="Mondo S."/>
            <person name="Pangilinan J."/>
            <person name="Riley R."/>
            <person name="LaButti K."/>
            <person name="Andreopoulos B."/>
            <person name="Lipzen A."/>
            <person name="Chen C."/>
            <person name="Yan M."/>
            <person name="Daum C."/>
            <person name="Ng V."/>
            <person name="Clum A."/>
            <person name="Steindorff A."/>
            <person name="Ohm R.A."/>
            <person name="Martin F."/>
            <person name="Silar P."/>
            <person name="Natvig D.O."/>
            <person name="Lalanne C."/>
            <person name="Gautier V."/>
            <person name="Ament-Velasquez S.L."/>
            <person name="Kruys A."/>
            <person name="Hutchinson M.I."/>
            <person name="Powell A.J."/>
            <person name="Barry K."/>
            <person name="Miller A.N."/>
            <person name="Grigoriev I.V."/>
            <person name="Debuchy R."/>
            <person name="Gladieux P."/>
            <person name="Hiltunen Thoren M."/>
            <person name="Johannesson H."/>
        </authorList>
    </citation>
    <scope>NUCLEOTIDE SEQUENCE</scope>
    <source>
        <strain evidence="2">PSN243</strain>
    </source>
</reference>
<dbReference type="PANTHER" id="PTHR35605:SF1">
    <property type="entry name" value="ECP2 EFFECTOR PROTEIN DOMAIN-CONTAINING PROTEIN-RELATED"/>
    <property type="match status" value="1"/>
</dbReference>
<accession>A0AAV9GS64</accession>
<comment type="caution">
    <text evidence="2">The sequence shown here is derived from an EMBL/GenBank/DDBJ whole genome shotgun (WGS) entry which is preliminary data.</text>
</comment>
<dbReference type="PANTHER" id="PTHR35605">
    <property type="entry name" value="ECP2 EFFECTOR PROTEIN DOMAIN-CONTAINING PROTEIN-RELATED"/>
    <property type="match status" value="1"/>
</dbReference>
<sequence>MLFTKKTLLLASALTATVSAATFPSGPNGDDPMAGYTIIDLEWTVKPFPDRDETVNVTGPIEKVISEMSKINPNFESQVLATASSNIAALEAAAAANTTVTKRVSYQSHFCFGRWPTCSAQAIYTGVMYLNGVPGQPSMGPGPGVCGRVSCSHDSGIYWCNDHTTSYTLPSFVPIGEGAYAIMSWCDYKGWTSGQFFTQQNWNVVVRGDNWGGC</sequence>
<dbReference type="AlphaFoldDB" id="A0AAV9GS64"/>